<evidence type="ECO:0000313" key="12">
    <source>
        <dbReference type="Proteomes" id="UP000192907"/>
    </source>
</evidence>
<dbReference type="OrthoDB" id="1628901at2"/>
<organism evidence="11 12">
    <name type="scientific">Pseudobacteriovorax antillogorgiicola</name>
    <dbReference type="NCBI Taxonomy" id="1513793"/>
    <lineage>
        <taxon>Bacteria</taxon>
        <taxon>Pseudomonadati</taxon>
        <taxon>Bdellovibrionota</taxon>
        <taxon>Oligoflexia</taxon>
        <taxon>Oligoflexales</taxon>
        <taxon>Pseudobacteriovoracaceae</taxon>
        <taxon>Pseudobacteriovorax</taxon>
    </lineage>
</organism>
<evidence type="ECO:0000256" key="9">
    <source>
        <dbReference type="ARBA" id="ARBA00023136"/>
    </source>
</evidence>
<evidence type="ECO:0000256" key="2">
    <source>
        <dbReference type="ARBA" id="ARBA00006555"/>
    </source>
</evidence>
<evidence type="ECO:0000259" key="10">
    <source>
        <dbReference type="PROSITE" id="PS52015"/>
    </source>
</evidence>
<keyword evidence="3" id="KW-0813">Transport</keyword>
<dbReference type="Gene3D" id="3.30.2420.10">
    <property type="entry name" value="TonB"/>
    <property type="match status" value="1"/>
</dbReference>
<dbReference type="InterPro" id="IPR051045">
    <property type="entry name" value="TonB-dependent_transducer"/>
</dbReference>
<dbReference type="Pfam" id="PF03544">
    <property type="entry name" value="TonB_C"/>
    <property type="match status" value="1"/>
</dbReference>
<reference evidence="12" key="1">
    <citation type="submission" date="2017-04" db="EMBL/GenBank/DDBJ databases">
        <authorList>
            <person name="Varghese N."/>
            <person name="Submissions S."/>
        </authorList>
    </citation>
    <scope>NUCLEOTIDE SEQUENCE [LARGE SCALE GENOMIC DNA]</scope>
    <source>
        <strain evidence="12">RKEM611</strain>
    </source>
</reference>
<keyword evidence="5" id="KW-0997">Cell inner membrane</keyword>
<dbReference type="EMBL" id="FWZT01000022">
    <property type="protein sequence ID" value="SMF64079.1"/>
    <property type="molecule type" value="Genomic_DNA"/>
</dbReference>
<evidence type="ECO:0000256" key="5">
    <source>
        <dbReference type="ARBA" id="ARBA00022519"/>
    </source>
</evidence>
<dbReference type="GO" id="GO:0055085">
    <property type="term" value="P:transmembrane transport"/>
    <property type="evidence" value="ECO:0007669"/>
    <property type="project" value="InterPro"/>
</dbReference>
<protein>
    <submittedName>
        <fullName evidence="11">TonB family C-terminal domain-containing protein</fullName>
    </submittedName>
</protein>
<evidence type="ECO:0000313" key="11">
    <source>
        <dbReference type="EMBL" id="SMF64079.1"/>
    </source>
</evidence>
<sequence length="266" mass="30223">MTKLFHLFYSWYITLIDALNFPGFFMNVSASKTIIQLALLPFLISSCTTPKPKLFSPAKFFKISEAYVANIDWAAVQGDNGRPTCIYHLVDMDVDGNGNVTDAKLIQSSSSREPETLRIKTITASKMWKFEPAVTERKARVGFFFRKGAKTQHFFANPDYPIENNPRDDDDWAVENKQHAKPIRRIAPQMPRQARMRGLTGFTVLRFDVTKEGTTENIKVTQSFPPGVFDRSAIRAIAKWSYEKNKASTQTIRLDYLLEGGSSCIF</sequence>
<dbReference type="GO" id="GO:0015031">
    <property type="term" value="P:protein transport"/>
    <property type="evidence" value="ECO:0007669"/>
    <property type="project" value="UniProtKB-KW"/>
</dbReference>
<dbReference type="InterPro" id="IPR037682">
    <property type="entry name" value="TonB_C"/>
</dbReference>
<dbReference type="AlphaFoldDB" id="A0A1Y6CID3"/>
<accession>A0A1Y6CID3</accession>
<keyword evidence="6" id="KW-0812">Transmembrane</keyword>
<dbReference type="STRING" id="1513793.SAMN06296036_1224"/>
<comment type="subcellular location">
    <subcellularLocation>
        <location evidence="1">Cell inner membrane</location>
        <topology evidence="1">Single-pass membrane protein</topology>
        <orientation evidence="1">Periplasmic side</orientation>
    </subcellularLocation>
</comment>
<comment type="similarity">
    <text evidence="2">Belongs to the TonB family.</text>
</comment>
<dbReference type="GO" id="GO:0005886">
    <property type="term" value="C:plasma membrane"/>
    <property type="evidence" value="ECO:0007669"/>
    <property type="project" value="UniProtKB-SubCell"/>
</dbReference>
<evidence type="ECO:0000256" key="8">
    <source>
        <dbReference type="ARBA" id="ARBA00022989"/>
    </source>
</evidence>
<dbReference type="PANTHER" id="PTHR33446">
    <property type="entry name" value="PROTEIN TONB-RELATED"/>
    <property type="match status" value="1"/>
</dbReference>
<keyword evidence="9" id="KW-0472">Membrane</keyword>
<keyword evidence="4" id="KW-1003">Cell membrane</keyword>
<evidence type="ECO:0000256" key="1">
    <source>
        <dbReference type="ARBA" id="ARBA00004383"/>
    </source>
</evidence>
<keyword evidence="12" id="KW-1185">Reference proteome</keyword>
<dbReference type="InterPro" id="IPR006260">
    <property type="entry name" value="TonB/TolA_C"/>
</dbReference>
<evidence type="ECO:0000256" key="6">
    <source>
        <dbReference type="ARBA" id="ARBA00022692"/>
    </source>
</evidence>
<feature type="domain" description="TonB C-terminal" evidence="10">
    <location>
        <begin position="175"/>
        <end position="266"/>
    </location>
</feature>
<evidence type="ECO:0000256" key="3">
    <source>
        <dbReference type="ARBA" id="ARBA00022448"/>
    </source>
</evidence>
<keyword evidence="7" id="KW-0653">Protein transport</keyword>
<proteinExistence type="inferred from homology"/>
<dbReference type="Proteomes" id="UP000192907">
    <property type="component" value="Unassembled WGS sequence"/>
</dbReference>
<evidence type="ECO:0000256" key="7">
    <source>
        <dbReference type="ARBA" id="ARBA00022927"/>
    </source>
</evidence>
<gene>
    <name evidence="11" type="ORF">SAMN06296036_1224</name>
</gene>
<keyword evidence="8" id="KW-1133">Transmembrane helix</keyword>
<name>A0A1Y6CID3_9BACT</name>
<dbReference type="SUPFAM" id="SSF74653">
    <property type="entry name" value="TolA/TonB C-terminal domain"/>
    <property type="match status" value="1"/>
</dbReference>
<dbReference type="PROSITE" id="PS52015">
    <property type="entry name" value="TONB_CTD"/>
    <property type="match status" value="1"/>
</dbReference>
<dbReference type="NCBIfam" id="TIGR01352">
    <property type="entry name" value="tonB_Cterm"/>
    <property type="match status" value="1"/>
</dbReference>
<evidence type="ECO:0000256" key="4">
    <source>
        <dbReference type="ARBA" id="ARBA00022475"/>
    </source>
</evidence>
<dbReference type="RefSeq" id="WP_132323289.1">
    <property type="nucleotide sequence ID" value="NZ_SLZT01000022.1"/>
</dbReference>